<evidence type="ECO:0000313" key="1">
    <source>
        <dbReference type="EMBL" id="GMN21212.1"/>
    </source>
</evidence>
<evidence type="ECO:0000313" key="2">
    <source>
        <dbReference type="Proteomes" id="UP001187192"/>
    </source>
</evidence>
<comment type="caution">
    <text evidence="1">The sequence shown here is derived from an EMBL/GenBank/DDBJ whole genome shotgun (WGS) entry which is preliminary data.</text>
</comment>
<organism evidence="1 2">
    <name type="scientific">Ficus carica</name>
    <name type="common">Common fig</name>
    <dbReference type="NCBI Taxonomy" id="3494"/>
    <lineage>
        <taxon>Eukaryota</taxon>
        <taxon>Viridiplantae</taxon>
        <taxon>Streptophyta</taxon>
        <taxon>Embryophyta</taxon>
        <taxon>Tracheophyta</taxon>
        <taxon>Spermatophyta</taxon>
        <taxon>Magnoliopsida</taxon>
        <taxon>eudicotyledons</taxon>
        <taxon>Gunneridae</taxon>
        <taxon>Pentapetalae</taxon>
        <taxon>rosids</taxon>
        <taxon>fabids</taxon>
        <taxon>Rosales</taxon>
        <taxon>Moraceae</taxon>
        <taxon>Ficeae</taxon>
        <taxon>Ficus</taxon>
    </lineage>
</organism>
<gene>
    <name evidence="1" type="ORF">TIFTF001_043260</name>
</gene>
<dbReference type="AlphaFoldDB" id="A0AA87YSY3"/>
<protein>
    <submittedName>
        <fullName evidence="1">Uncharacterized protein</fullName>
    </submittedName>
</protein>
<dbReference type="Proteomes" id="UP001187192">
    <property type="component" value="Unassembled WGS sequence"/>
</dbReference>
<reference evidence="1" key="1">
    <citation type="submission" date="2023-07" db="EMBL/GenBank/DDBJ databases">
        <title>draft genome sequence of fig (Ficus carica).</title>
        <authorList>
            <person name="Takahashi T."/>
            <person name="Nishimura K."/>
        </authorList>
    </citation>
    <scope>NUCLEOTIDE SEQUENCE</scope>
</reference>
<name>A0AA87YSY3_FICCA</name>
<sequence>MVAVNPRPKLEIHDHRATENDDSFGDFATIAIAIAPAARGSRWHHDLHEILSASRTHRDSDVFVTNVTGRGFLLWVSLVMNICDTHKT</sequence>
<keyword evidence="2" id="KW-1185">Reference proteome</keyword>
<proteinExistence type="predicted"/>
<accession>A0AA87YSY3</accession>
<dbReference type="EMBL" id="BTGU01002718">
    <property type="protein sequence ID" value="GMN21212.1"/>
    <property type="molecule type" value="Genomic_DNA"/>
</dbReference>